<feature type="compositionally biased region" description="Acidic residues" evidence="1">
    <location>
        <begin position="90"/>
        <end position="105"/>
    </location>
</feature>
<sequence>TGRLWALNLQTKSWSTVPIYGDREFSFWRSWKWVLDIDGRVLEISTLDSDPECINTGFYRLRASHRQDLTHASAIARLEEFEVVGRHEQPEEDEDEEEEEEEGNV</sequence>
<keyword evidence="3" id="KW-1185">Reference proteome</keyword>
<feature type="region of interest" description="Disordered" evidence="1">
    <location>
        <begin position="83"/>
        <end position="105"/>
    </location>
</feature>
<dbReference type="Proteomes" id="UP001432322">
    <property type="component" value="Unassembled WGS sequence"/>
</dbReference>
<evidence type="ECO:0000313" key="2">
    <source>
        <dbReference type="EMBL" id="GMT13176.1"/>
    </source>
</evidence>
<proteinExistence type="predicted"/>
<protein>
    <submittedName>
        <fullName evidence="2">Uncharacterized protein</fullName>
    </submittedName>
</protein>
<gene>
    <name evidence="2" type="ORF">PFISCL1PPCAC_4473</name>
</gene>
<accession>A0AAV5V366</accession>
<reference evidence="2" key="1">
    <citation type="submission" date="2023-10" db="EMBL/GenBank/DDBJ databases">
        <title>Genome assembly of Pristionchus species.</title>
        <authorList>
            <person name="Yoshida K."/>
            <person name="Sommer R.J."/>
        </authorList>
    </citation>
    <scope>NUCLEOTIDE SEQUENCE</scope>
    <source>
        <strain evidence="2">RS5133</strain>
    </source>
</reference>
<organism evidence="2 3">
    <name type="scientific">Pristionchus fissidentatus</name>
    <dbReference type="NCBI Taxonomy" id="1538716"/>
    <lineage>
        <taxon>Eukaryota</taxon>
        <taxon>Metazoa</taxon>
        <taxon>Ecdysozoa</taxon>
        <taxon>Nematoda</taxon>
        <taxon>Chromadorea</taxon>
        <taxon>Rhabditida</taxon>
        <taxon>Rhabditina</taxon>
        <taxon>Diplogasteromorpha</taxon>
        <taxon>Diplogasteroidea</taxon>
        <taxon>Neodiplogasteridae</taxon>
        <taxon>Pristionchus</taxon>
    </lineage>
</organism>
<name>A0AAV5V366_9BILA</name>
<evidence type="ECO:0000256" key="1">
    <source>
        <dbReference type="SAM" id="MobiDB-lite"/>
    </source>
</evidence>
<dbReference type="AlphaFoldDB" id="A0AAV5V366"/>
<dbReference type="EMBL" id="BTSY01000002">
    <property type="protein sequence ID" value="GMT13176.1"/>
    <property type="molecule type" value="Genomic_DNA"/>
</dbReference>
<comment type="caution">
    <text evidence="2">The sequence shown here is derived from an EMBL/GenBank/DDBJ whole genome shotgun (WGS) entry which is preliminary data.</text>
</comment>
<evidence type="ECO:0000313" key="3">
    <source>
        <dbReference type="Proteomes" id="UP001432322"/>
    </source>
</evidence>
<feature type="non-terminal residue" evidence="2">
    <location>
        <position position="105"/>
    </location>
</feature>
<feature type="non-terminal residue" evidence="2">
    <location>
        <position position="1"/>
    </location>
</feature>